<comment type="caution">
    <text evidence="7">The sequence shown here is derived from an EMBL/GenBank/DDBJ whole genome shotgun (WGS) entry which is preliminary data.</text>
</comment>
<evidence type="ECO:0000313" key="7">
    <source>
        <dbReference type="EMBL" id="RDW58362.1"/>
    </source>
</evidence>
<dbReference type="PANTHER" id="PTHR11879:SF20">
    <property type="entry name" value="ASPARTATE AMINOTRANSFERASE"/>
    <property type="match status" value="1"/>
</dbReference>
<dbReference type="SUPFAM" id="SSF53383">
    <property type="entry name" value="PLP-dependent transferases"/>
    <property type="match status" value="1"/>
</dbReference>
<dbReference type="PRINTS" id="PR00799">
    <property type="entry name" value="TRANSAMINASE"/>
</dbReference>
<dbReference type="GO" id="GO:0004069">
    <property type="term" value="F:L-aspartate:2-oxoglutarate aminotransferase activity"/>
    <property type="evidence" value="ECO:0007669"/>
    <property type="project" value="TreeGrafter"/>
</dbReference>
<evidence type="ECO:0000256" key="5">
    <source>
        <dbReference type="ARBA" id="ARBA00022898"/>
    </source>
</evidence>
<dbReference type="PANTHER" id="PTHR11879">
    <property type="entry name" value="ASPARTATE AMINOTRANSFERASE"/>
    <property type="match status" value="1"/>
</dbReference>
<keyword evidence="5" id="KW-0663">Pyridoxal phosphate</keyword>
<dbReference type="OrthoDB" id="550424at2759"/>
<dbReference type="AlphaFoldDB" id="A0A3D8Q949"/>
<dbReference type="InterPro" id="IPR004839">
    <property type="entry name" value="Aminotransferase_I/II_large"/>
</dbReference>
<keyword evidence="4" id="KW-0808">Transferase</keyword>
<dbReference type="GO" id="GO:0030170">
    <property type="term" value="F:pyridoxal phosphate binding"/>
    <property type="evidence" value="ECO:0007669"/>
    <property type="project" value="InterPro"/>
</dbReference>
<dbReference type="GO" id="GO:0006532">
    <property type="term" value="P:aspartate biosynthetic process"/>
    <property type="evidence" value="ECO:0007669"/>
    <property type="project" value="TreeGrafter"/>
</dbReference>
<gene>
    <name evidence="7" type="ORF">BP5796_12292</name>
</gene>
<keyword evidence="8" id="KW-1185">Reference proteome</keyword>
<evidence type="ECO:0000256" key="4">
    <source>
        <dbReference type="ARBA" id="ARBA00022679"/>
    </source>
</evidence>
<evidence type="ECO:0000256" key="2">
    <source>
        <dbReference type="ARBA" id="ARBA00011738"/>
    </source>
</evidence>
<comment type="subunit">
    <text evidence="2">Homodimer.</text>
</comment>
<keyword evidence="3" id="KW-0032">Aminotransferase</keyword>
<reference evidence="7 8" key="1">
    <citation type="journal article" date="2018" name="IMA Fungus">
        <title>IMA Genome-F 9: Draft genome sequence of Annulohypoxylon stygium, Aspergillus mulundensis, Berkeleyomyces basicola (syn. Thielaviopsis basicola), Ceratocystis smalleyi, two Cercospora beticola strains, Coleophoma cylindrospora, Fusarium fracticaudum, Phialophora cf. hyalina, and Morchella septimelata.</title>
        <authorList>
            <person name="Wingfield B.D."/>
            <person name="Bills G.F."/>
            <person name="Dong Y."/>
            <person name="Huang W."/>
            <person name="Nel W.J."/>
            <person name="Swalarsk-Parry B.S."/>
            <person name="Vaghefi N."/>
            <person name="Wilken P.M."/>
            <person name="An Z."/>
            <person name="de Beer Z.W."/>
            <person name="De Vos L."/>
            <person name="Chen L."/>
            <person name="Duong T.A."/>
            <person name="Gao Y."/>
            <person name="Hammerbacher A."/>
            <person name="Kikkert J.R."/>
            <person name="Li Y."/>
            <person name="Li H."/>
            <person name="Li K."/>
            <person name="Li Q."/>
            <person name="Liu X."/>
            <person name="Ma X."/>
            <person name="Naidoo K."/>
            <person name="Pethybridge S.J."/>
            <person name="Sun J."/>
            <person name="Steenkamp E.T."/>
            <person name="van der Nest M.A."/>
            <person name="van Wyk S."/>
            <person name="Wingfield M.J."/>
            <person name="Xiong C."/>
            <person name="Yue Q."/>
            <person name="Zhang X."/>
        </authorList>
    </citation>
    <scope>NUCLEOTIDE SEQUENCE [LARGE SCALE GENOMIC DNA]</scope>
    <source>
        <strain evidence="7 8">BP5796</strain>
    </source>
</reference>
<protein>
    <recommendedName>
        <fullName evidence="6">Aminotransferase class I/classII large domain-containing protein</fullName>
    </recommendedName>
</protein>
<dbReference type="InterPro" id="IPR000796">
    <property type="entry name" value="Asp_trans"/>
</dbReference>
<proteinExistence type="predicted"/>
<evidence type="ECO:0000256" key="1">
    <source>
        <dbReference type="ARBA" id="ARBA00001933"/>
    </source>
</evidence>
<name>A0A3D8Q949_9HELO</name>
<evidence type="ECO:0000313" key="8">
    <source>
        <dbReference type="Proteomes" id="UP000256328"/>
    </source>
</evidence>
<dbReference type="Gene3D" id="3.40.640.10">
    <property type="entry name" value="Type I PLP-dependent aspartate aminotransferase-like (Major domain)"/>
    <property type="match status" value="1"/>
</dbReference>
<comment type="cofactor">
    <cofactor evidence="1">
        <name>pyridoxal 5'-phosphate</name>
        <dbReference type="ChEBI" id="CHEBI:597326"/>
    </cofactor>
</comment>
<dbReference type="Pfam" id="PF00155">
    <property type="entry name" value="Aminotran_1_2"/>
    <property type="match status" value="1"/>
</dbReference>
<feature type="domain" description="Aminotransferase class I/classII large" evidence="6">
    <location>
        <begin position="4"/>
        <end position="108"/>
    </location>
</feature>
<dbReference type="GO" id="GO:0005829">
    <property type="term" value="C:cytosol"/>
    <property type="evidence" value="ECO:0007669"/>
    <property type="project" value="TreeGrafter"/>
</dbReference>
<organism evidence="7 8">
    <name type="scientific">Coleophoma crateriformis</name>
    <dbReference type="NCBI Taxonomy" id="565419"/>
    <lineage>
        <taxon>Eukaryota</taxon>
        <taxon>Fungi</taxon>
        <taxon>Dikarya</taxon>
        <taxon>Ascomycota</taxon>
        <taxon>Pezizomycotina</taxon>
        <taxon>Leotiomycetes</taxon>
        <taxon>Helotiales</taxon>
        <taxon>Dermateaceae</taxon>
        <taxon>Coleophoma</taxon>
    </lineage>
</organism>
<dbReference type="EMBL" id="PDLN01000021">
    <property type="protein sequence ID" value="RDW58362.1"/>
    <property type="molecule type" value="Genomic_DNA"/>
</dbReference>
<dbReference type="Proteomes" id="UP000256328">
    <property type="component" value="Unassembled WGS sequence"/>
</dbReference>
<evidence type="ECO:0000259" key="6">
    <source>
        <dbReference type="Pfam" id="PF00155"/>
    </source>
</evidence>
<dbReference type="InterPro" id="IPR015421">
    <property type="entry name" value="PyrdxlP-dep_Trfase_major"/>
</dbReference>
<accession>A0A3D8Q949</accession>
<evidence type="ECO:0000256" key="3">
    <source>
        <dbReference type="ARBA" id="ARBA00022576"/>
    </source>
</evidence>
<sequence>MGAQFLADYLKPKNLWLSNPTWGAHPLIWERAGYTINQKWYVYYNFNDDSFDFDGMVKCLQAESSPGNVVILHAAAHNPTGLGPTKDQWKVIADLCVQLQLFPLFDSA</sequence>
<dbReference type="InterPro" id="IPR015424">
    <property type="entry name" value="PyrdxlP-dep_Trfase"/>
</dbReference>